<proteinExistence type="predicted"/>
<name>A0AAI8VXL3_9PEZI</name>
<dbReference type="InterPro" id="IPR036291">
    <property type="entry name" value="NAD(P)-bd_dom_sf"/>
</dbReference>
<evidence type="ECO:0000313" key="1">
    <source>
        <dbReference type="EMBL" id="CAJ2512610.1"/>
    </source>
</evidence>
<dbReference type="Pfam" id="PF13602">
    <property type="entry name" value="ADH_zinc_N_2"/>
    <property type="match status" value="1"/>
</dbReference>
<comment type="caution">
    <text evidence="1">The sequence shown here is derived from an EMBL/GenBank/DDBJ whole genome shotgun (WGS) entry which is preliminary data.</text>
</comment>
<dbReference type="EMBL" id="CAUWAG010000020">
    <property type="protein sequence ID" value="CAJ2512610.1"/>
    <property type="molecule type" value="Genomic_DNA"/>
</dbReference>
<accession>A0AAI8VXL3</accession>
<dbReference type="AlphaFoldDB" id="A0AAI8VXL3"/>
<keyword evidence="2" id="KW-1185">Reference proteome</keyword>
<sequence length="220" mass="24095">MKLVKSVGADETIDYTAVSLPDHLVDVYSARPFDAVVDTVGQSQPLYHRSPQYLAPEKPFLCIGTYLGDELTLYNVFLSVRPPLSNRLWPKILGGTPRAWEFLSGEERVGTSLKVVHSMVEAGKVQRKIDSVFDMDDVTASFAILALLGAIAIAHTYAVPDQDTAVYPCTPDAQYSLDCEQPPVTNFCARSKKSCCNSDGALYTEDLLHCGPDQCRCVAT</sequence>
<dbReference type="SUPFAM" id="SSF51735">
    <property type="entry name" value="NAD(P)-binding Rossmann-fold domains"/>
    <property type="match status" value="1"/>
</dbReference>
<gene>
    <name evidence="1" type="ORF">KHLLAP_LOCUS13078</name>
</gene>
<dbReference type="Gene3D" id="3.90.180.10">
    <property type="entry name" value="Medium-chain alcohol dehydrogenases, catalytic domain"/>
    <property type="match status" value="1"/>
</dbReference>
<protein>
    <submittedName>
        <fullName evidence="1">Uu.00g007290.m01.CDS01</fullName>
    </submittedName>
</protein>
<organism evidence="1 2">
    <name type="scientific">Anthostomella pinea</name>
    <dbReference type="NCBI Taxonomy" id="933095"/>
    <lineage>
        <taxon>Eukaryota</taxon>
        <taxon>Fungi</taxon>
        <taxon>Dikarya</taxon>
        <taxon>Ascomycota</taxon>
        <taxon>Pezizomycotina</taxon>
        <taxon>Sordariomycetes</taxon>
        <taxon>Xylariomycetidae</taxon>
        <taxon>Xylariales</taxon>
        <taxon>Xylariaceae</taxon>
        <taxon>Anthostomella</taxon>
    </lineage>
</organism>
<reference evidence="1" key="1">
    <citation type="submission" date="2023-10" db="EMBL/GenBank/DDBJ databases">
        <authorList>
            <person name="Hackl T."/>
        </authorList>
    </citation>
    <scope>NUCLEOTIDE SEQUENCE</scope>
</reference>
<evidence type="ECO:0000313" key="2">
    <source>
        <dbReference type="Proteomes" id="UP001295740"/>
    </source>
</evidence>
<dbReference type="Proteomes" id="UP001295740">
    <property type="component" value="Unassembled WGS sequence"/>
</dbReference>
<dbReference type="Gene3D" id="3.40.50.720">
    <property type="entry name" value="NAD(P)-binding Rossmann-like Domain"/>
    <property type="match status" value="1"/>
</dbReference>